<dbReference type="GO" id="GO:0008270">
    <property type="term" value="F:zinc ion binding"/>
    <property type="evidence" value="ECO:0007669"/>
    <property type="project" value="UniProtKB-KW"/>
</dbReference>
<gene>
    <name evidence="14" type="ORF">MARPO_0060s0062</name>
</gene>
<evidence type="ECO:0000256" key="4">
    <source>
        <dbReference type="ARBA" id="ARBA00022679"/>
    </source>
</evidence>
<protein>
    <recommendedName>
        <fullName evidence="16">E3 SUMO-protein ligase SIZ1</fullName>
    </recommendedName>
</protein>
<keyword evidence="9" id="KW-0539">Nucleus</keyword>
<dbReference type="PANTHER" id="PTHR10782:SF102">
    <property type="entry name" value="E3 SUMO-PROTEIN LIGASE SIZ1"/>
    <property type="match status" value="1"/>
</dbReference>
<dbReference type="Pfam" id="PF02891">
    <property type="entry name" value="zf-MIZ"/>
    <property type="match status" value="1"/>
</dbReference>
<feature type="compositionally biased region" description="Polar residues" evidence="11">
    <location>
        <begin position="784"/>
        <end position="797"/>
    </location>
</feature>
<evidence type="ECO:0000259" key="12">
    <source>
        <dbReference type="PROSITE" id="PS50800"/>
    </source>
</evidence>
<feature type="region of interest" description="Disordered" evidence="11">
    <location>
        <begin position="840"/>
        <end position="868"/>
    </location>
</feature>
<evidence type="ECO:0000256" key="9">
    <source>
        <dbReference type="ARBA" id="ARBA00023242"/>
    </source>
</evidence>
<dbReference type="SUPFAM" id="SSF68906">
    <property type="entry name" value="SAP domain"/>
    <property type="match status" value="1"/>
</dbReference>
<dbReference type="SMART" id="SM00513">
    <property type="entry name" value="SAP"/>
    <property type="match status" value="1"/>
</dbReference>
<feature type="compositionally biased region" description="Low complexity" evidence="11">
    <location>
        <begin position="928"/>
        <end position="939"/>
    </location>
</feature>
<evidence type="ECO:0000256" key="7">
    <source>
        <dbReference type="ARBA" id="ARBA00022786"/>
    </source>
</evidence>
<dbReference type="InterPro" id="IPR031141">
    <property type="entry name" value="SIZ1/2_SP-RING"/>
</dbReference>
<dbReference type="SMART" id="SM00249">
    <property type="entry name" value="PHD"/>
    <property type="match status" value="1"/>
</dbReference>
<evidence type="ECO:0000256" key="3">
    <source>
        <dbReference type="ARBA" id="ARBA00005383"/>
    </source>
</evidence>
<dbReference type="InterPro" id="IPR013083">
    <property type="entry name" value="Znf_RING/FYVE/PHD"/>
</dbReference>
<evidence type="ECO:0000256" key="1">
    <source>
        <dbReference type="ARBA" id="ARBA00004123"/>
    </source>
</evidence>
<feature type="compositionally biased region" description="Basic and acidic residues" evidence="11">
    <location>
        <begin position="566"/>
        <end position="583"/>
    </location>
</feature>
<dbReference type="PROSITE" id="PS01359">
    <property type="entry name" value="ZF_PHD_1"/>
    <property type="match status" value="1"/>
</dbReference>
<feature type="compositionally biased region" description="Polar residues" evidence="11">
    <location>
        <begin position="547"/>
        <end position="557"/>
    </location>
</feature>
<dbReference type="PROSITE" id="PS50800">
    <property type="entry name" value="SAP"/>
    <property type="match status" value="1"/>
</dbReference>
<evidence type="ECO:0000256" key="2">
    <source>
        <dbReference type="ARBA" id="ARBA00004718"/>
    </source>
</evidence>
<comment type="pathway">
    <text evidence="2">Protein modification; protein sumoylation.</text>
</comment>
<keyword evidence="7" id="KW-0833">Ubl conjugation pathway</keyword>
<name>A0A2R6WT05_MARPO</name>
<comment type="subcellular location">
    <subcellularLocation>
        <location evidence="1">Nucleus</location>
    </subcellularLocation>
</comment>
<reference evidence="15" key="1">
    <citation type="journal article" date="2017" name="Cell">
        <title>Insights into land plant evolution garnered from the Marchantia polymorpha genome.</title>
        <authorList>
            <person name="Bowman J.L."/>
            <person name="Kohchi T."/>
            <person name="Yamato K.T."/>
            <person name="Jenkins J."/>
            <person name="Shu S."/>
            <person name="Ishizaki K."/>
            <person name="Yamaoka S."/>
            <person name="Nishihama R."/>
            <person name="Nakamura Y."/>
            <person name="Berger F."/>
            <person name="Adam C."/>
            <person name="Aki S.S."/>
            <person name="Althoff F."/>
            <person name="Araki T."/>
            <person name="Arteaga-Vazquez M.A."/>
            <person name="Balasubrmanian S."/>
            <person name="Barry K."/>
            <person name="Bauer D."/>
            <person name="Boehm C.R."/>
            <person name="Briginshaw L."/>
            <person name="Caballero-Perez J."/>
            <person name="Catarino B."/>
            <person name="Chen F."/>
            <person name="Chiyoda S."/>
            <person name="Chovatia M."/>
            <person name="Davies K.M."/>
            <person name="Delmans M."/>
            <person name="Demura T."/>
            <person name="Dierschke T."/>
            <person name="Dolan L."/>
            <person name="Dorantes-Acosta A.E."/>
            <person name="Eklund D.M."/>
            <person name="Florent S.N."/>
            <person name="Flores-Sandoval E."/>
            <person name="Fujiyama A."/>
            <person name="Fukuzawa H."/>
            <person name="Galik B."/>
            <person name="Grimanelli D."/>
            <person name="Grimwood J."/>
            <person name="Grossniklaus U."/>
            <person name="Hamada T."/>
            <person name="Haseloff J."/>
            <person name="Hetherington A.J."/>
            <person name="Higo A."/>
            <person name="Hirakawa Y."/>
            <person name="Hundley H.N."/>
            <person name="Ikeda Y."/>
            <person name="Inoue K."/>
            <person name="Inoue S.I."/>
            <person name="Ishida S."/>
            <person name="Jia Q."/>
            <person name="Kakita M."/>
            <person name="Kanazawa T."/>
            <person name="Kawai Y."/>
            <person name="Kawashima T."/>
            <person name="Kennedy M."/>
            <person name="Kinose K."/>
            <person name="Kinoshita T."/>
            <person name="Kohara Y."/>
            <person name="Koide E."/>
            <person name="Komatsu K."/>
            <person name="Kopischke S."/>
            <person name="Kubo M."/>
            <person name="Kyozuka J."/>
            <person name="Lagercrantz U."/>
            <person name="Lin S.S."/>
            <person name="Lindquist E."/>
            <person name="Lipzen A.M."/>
            <person name="Lu C.W."/>
            <person name="De Luna E."/>
            <person name="Martienssen R.A."/>
            <person name="Minamino N."/>
            <person name="Mizutani M."/>
            <person name="Mizutani M."/>
            <person name="Mochizuki N."/>
            <person name="Monte I."/>
            <person name="Mosher R."/>
            <person name="Nagasaki H."/>
            <person name="Nakagami H."/>
            <person name="Naramoto S."/>
            <person name="Nishitani K."/>
            <person name="Ohtani M."/>
            <person name="Okamoto T."/>
            <person name="Okumura M."/>
            <person name="Phillips J."/>
            <person name="Pollak B."/>
            <person name="Reinders A."/>
            <person name="Rovekamp M."/>
            <person name="Sano R."/>
            <person name="Sawa S."/>
            <person name="Schmid M.W."/>
            <person name="Shirakawa M."/>
            <person name="Solano R."/>
            <person name="Spunde A."/>
            <person name="Suetsugu N."/>
            <person name="Sugano S."/>
            <person name="Sugiyama A."/>
            <person name="Sun R."/>
            <person name="Suzuki Y."/>
            <person name="Takenaka M."/>
            <person name="Takezawa D."/>
            <person name="Tomogane H."/>
            <person name="Tsuzuki M."/>
            <person name="Ueda T."/>
            <person name="Umeda M."/>
            <person name="Ward J.M."/>
            <person name="Watanabe Y."/>
            <person name="Yazaki K."/>
            <person name="Yokoyama R."/>
            <person name="Yoshitake Y."/>
            <person name="Yotsui I."/>
            <person name="Zachgo S."/>
            <person name="Schmutz J."/>
        </authorList>
    </citation>
    <scope>NUCLEOTIDE SEQUENCE [LARGE SCALE GENOMIC DNA]</scope>
    <source>
        <strain evidence="15">Tak-1</strain>
    </source>
</reference>
<dbReference type="Pfam" id="PF00628">
    <property type="entry name" value="PHD"/>
    <property type="match status" value="1"/>
</dbReference>
<dbReference type="InterPro" id="IPR019786">
    <property type="entry name" value="Zinc_finger_PHD-type_CS"/>
</dbReference>
<proteinExistence type="inferred from homology"/>
<evidence type="ECO:0000256" key="11">
    <source>
        <dbReference type="SAM" id="MobiDB-lite"/>
    </source>
</evidence>
<evidence type="ECO:0000256" key="8">
    <source>
        <dbReference type="ARBA" id="ARBA00022833"/>
    </source>
</evidence>
<dbReference type="CDD" id="cd15570">
    <property type="entry name" value="PHD_Bye1p_SIZ1_like"/>
    <property type="match status" value="1"/>
</dbReference>
<feature type="compositionally biased region" description="Basic and acidic residues" evidence="11">
    <location>
        <begin position="661"/>
        <end position="673"/>
    </location>
</feature>
<feature type="domain" description="SAP" evidence="12">
    <location>
        <begin position="11"/>
        <end position="45"/>
    </location>
</feature>
<feature type="compositionally biased region" description="Low complexity" evidence="11">
    <location>
        <begin position="638"/>
        <end position="648"/>
    </location>
</feature>
<dbReference type="InterPro" id="IPR019787">
    <property type="entry name" value="Znf_PHD-finger"/>
</dbReference>
<dbReference type="Gene3D" id="3.30.40.10">
    <property type="entry name" value="Zinc/RING finger domain, C3HC4 (zinc finger)"/>
    <property type="match status" value="2"/>
</dbReference>
<dbReference type="InterPro" id="IPR036361">
    <property type="entry name" value="SAP_dom_sf"/>
</dbReference>
<feature type="region of interest" description="Disordered" evidence="11">
    <location>
        <begin position="531"/>
        <end position="617"/>
    </location>
</feature>
<keyword evidence="4" id="KW-0808">Transferase</keyword>
<dbReference type="InterPro" id="IPR003034">
    <property type="entry name" value="SAP_dom"/>
</dbReference>
<dbReference type="UniPathway" id="UPA00886"/>
<keyword evidence="6 10" id="KW-0863">Zinc-finger</keyword>
<dbReference type="InterPro" id="IPR004181">
    <property type="entry name" value="Znf_MIZ"/>
</dbReference>
<dbReference type="Pfam" id="PF02037">
    <property type="entry name" value="SAP"/>
    <property type="match status" value="1"/>
</dbReference>
<evidence type="ECO:0000256" key="5">
    <source>
        <dbReference type="ARBA" id="ARBA00022723"/>
    </source>
</evidence>
<dbReference type="EMBL" id="KZ772732">
    <property type="protein sequence ID" value="PTQ36979.1"/>
    <property type="molecule type" value="Genomic_DNA"/>
</dbReference>
<dbReference type="AlphaFoldDB" id="A0A2R6WT05"/>
<feature type="domain" description="SP-RING-type" evidence="13">
    <location>
        <begin position="359"/>
        <end position="440"/>
    </location>
</feature>
<dbReference type="GO" id="GO:0005634">
    <property type="term" value="C:nucleus"/>
    <property type="evidence" value="ECO:0007669"/>
    <property type="project" value="UniProtKB-SubCell"/>
</dbReference>
<evidence type="ECO:0000313" key="14">
    <source>
        <dbReference type="EMBL" id="PTQ36979.1"/>
    </source>
</evidence>
<feature type="region of interest" description="Disordered" evidence="11">
    <location>
        <begin position="761"/>
        <end position="800"/>
    </location>
</feature>
<dbReference type="GO" id="GO:0061665">
    <property type="term" value="F:SUMO ligase activity"/>
    <property type="evidence" value="ECO:0000318"/>
    <property type="project" value="GO_Central"/>
</dbReference>
<keyword evidence="5" id="KW-0479">Metal-binding</keyword>
<feature type="region of interest" description="Disordered" evidence="11">
    <location>
        <begin position="91"/>
        <end position="124"/>
    </location>
</feature>
<dbReference type="Gramene" id="Mp6g08590.1">
    <property type="protein sequence ID" value="Mp6g08590.1.cds"/>
    <property type="gene ID" value="Mp6g08590"/>
</dbReference>
<dbReference type="GO" id="GO:0016925">
    <property type="term" value="P:protein sumoylation"/>
    <property type="evidence" value="ECO:0000318"/>
    <property type="project" value="GO_Central"/>
</dbReference>
<evidence type="ECO:0000259" key="13">
    <source>
        <dbReference type="PROSITE" id="PS51044"/>
    </source>
</evidence>
<dbReference type="SUPFAM" id="SSF57903">
    <property type="entry name" value="FYVE/PHD zinc finger"/>
    <property type="match status" value="1"/>
</dbReference>
<organism evidence="14 15">
    <name type="scientific">Marchantia polymorpha</name>
    <name type="common">Common liverwort</name>
    <name type="synonym">Marchantia aquatica</name>
    <dbReference type="NCBI Taxonomy" id="3197"/>
    <lineage>
        <taxon>Eukaryota</taxon>
        <taxon>Viridiplantae</taxon>
        <taxon>Streptophyta</taxon>
        <taxon>Embryophyta</taxon>
        <taxon>Marchantiophyta</taxon>
        <taxon>Marchantiopsida</taxon>
        <taxon>Marchantiidae</taxon>
        <taxon>Marchantiales</taxon>
        <taxon>Marchantiaceae</taxon>
        <taxon>Marchantia</taxon>
    </lineage>
</organism>
<evidence type="ECO:0008006" key="16">
    <source>
        <dbReference type="Google" id="ProtNLM"/>
    </source>
</evidence>
<dbReference type="InterPro" id="IPR001965">
    <property type="entry name" value="Znf_PHD"/>
</dbReference>
<dbReference type="InterPro" id="IPR011011">
    <property type="entry name" value="Znf_FYVE_PHD"/>
</dbReference>
<evidence type="ECO:0000313" key="15">
    <source>
        <dbReference type="Proteomes" id="UP000244005"/>
    </source>
</evidence>
<dbReference type="PANTHER" id="PTHR10782">
    <property type="entry name" value="ZINC FINGER MIZ DOMAIN-CONTAINING PROTEIN"/>
    <property type="match status" value="1"/>
</dbReference>
<comment type="similarity">
    <text evidence="3">Belongs to the PIAS family.</text>
</comment>
<feature type="region of interest" description="Disordered" evidence="11">
    <location>
        <begin position="630"/>
        <end position="673"/>
    </location>
</feature>
<dbReference type="PROSITE" id="PS51044">
    <property type="entry name" value="ZF_SP_RING"/>
    <property type="match status" value="1"/>
</dbReference>
<dbReference type="GO" id="GO:0000785">
    <property type="term" value="C:chromatin"/>
    <property type="evidence" value="ECO:0000318"/>
    <property type="project" value="GO_Central"/>
</dbReference>
<keyword evidence="15" id="KW-1185">Reference proteome</keyword>
<dbReference type="OrthoDB" id="28127at2759"/>
<evidence type="ECO:0000256" key="6">
    <source>
        <dbReference type="ARBA" id="ARBA00022771"/>
    </source>
</evidence>
<accession>A0A2R6WT05</accession>
<dbReference type="Proteomes" id="UP000244005">
    <property type="component" value="Unassembled WGS sequence"/>
</dbReference>
<sequence length="958" mass="104029">MDDVSRCREQLASFRIRELKDVLSRLGLPKQGKKQVLMEKIMGVLVPTERPAIALKSLGRGANKNALSREDCVNVIDDIYRKLRGSAAPDLASAGKKDVGAGSSSVARSEEPDEAGGLEASKTRCPCGNSRDMGTMIQCDEAKCGVWQHINCVVIPEKADEKAEPEVPNSFYCEQCRINRSDPFCATVTPITATKLQTTGTRTEGQSPMQNVEKTFNLSTNEKDMISRPNYDLQVWCVLLNDKVPFRMHWPAFADLRINGVSVRVTNRPGGQLLGANGRDEGPGITTYAKDGTNRIAFSAYDARPFCIGVRIIRRNTLAQVLASIPDVNKGEDFEEAIARVRRAFNGGGQGNADDGDDSDLEVVAESVSVTLRCPMSGGRIKVAGRFKPCTHMGCFDLNTFVEMNQRARKWQCPICLKNYSLENLVIDPYFNRVTSALKGYAEDVTEVELKPDGLWRPKVEGEKSRDPWRTPDGTVVVANGSAKEQKIPLVHVKLEEGVSHERGSRSLMIGVKRAVDGQWAVSPAKRANGWASANAAGPSERAKPTVNISRSSSATDSNDEENGEDGERSVNQEQEPSEKDENNGYLDENEVEFSSRGAHAGSAWPTNKAGPSEKQPAADVIVLSDTDDEDGDIMVVGSSGASAYAGSDTMGRPTSTRPASPDRDTQENPDDEHFVSSIPQPFALVNPLLSTRGLTNSMENKSNNGGNLGLPLDSMWPPAIRPSTGPYNYFSTSSDHINSSSVQHNPPIRPTAVQAVAGPYGLTSNQQTRDPGRSTGWKFGRSPTRSQSNSECNGASNDGGLVVTSRDCPLRLLLPHQPARAQTQPSLREPHEEVDNTWFSLSIPGHDNNSNPVPARRDKQRPASQGRACFDSLAETASEVLLGMNSRSGQAENRSKAHSSPPYGSPVDSLSPAPTSPPYGRVPAIQSSSPRSNSHRSPAVSNRHHRHSYFRVDSDSD</sequence>
<keyword evidence="8" id="KW-0862">Zinc</keyword>
<evidence type="ECO:0000256" key="10">
    <source>
        <dbReference type="PROSITE-ProRule" id="PRU00452"/>
    </source>
</evidence>
<dbReference type="Gene3D" id="1.10.720.30">
    <property type="entry name" value="SAP domain"/>
    <property type="match status" value="1"/>
</dbReference>
<dbReference type="CDD" id="cd16792">
    <property type="entry name" value="SP-RING_Siz-like"/>
    <property type="match status" value="1"/>
</dbReference>
<feature type="region of interest" description="Disordered" evidence="11">
    <location>
        <begin position="888"/>
        <end position="958"/>
    </location>
</feature>